<dbReference type="RefSeq" id="WP_055145236.1">
    <property type="nucleotide sequence ID" value="NZ_JXSZ01000006.1"/>
</dbReference>
<accession>A0A0P7BTT7</accession>
<dbReference type="InterPro" id="IPR027268">
    <property type="entry name" value="Peptidase_M4/M1_CTD_sf"/>
</dbReference>
<feature type="domain" description="Peptidase M61 catalytic" evidence="2">
    <location>
        <begin position="294"/>
        <end position="401"/>
    </location>
</feature>
<dbReference type="Gene3D" id="2.60.40.3650">
    <property type="match status" value="1"/>
</dbReference>
<dbReference type="EMBL" id="LGTQ01000006">
    <property type="protein sequence ID" value="KPM48198.1"/>
    <property type="molecule type" value="Genomic_DNA"/>
</dbReference>
<sequence length="613" mass="69486">MRQKLILALLIFIAGQGFAQKYQYSIDLNQTVDDKLQVELVSPKISGKSVVFYLPKTVPGTYSTDNYGRYVENLEAFDKNGRNLKVRRLDDNSWRIFKAKRIEKITYWVNDSFDEVRTGGAIFEPAGSNIEKDENYVLNTHCFFGYFQDRKQMPFELTIKHQDDLVATTSLIDEDASSTIDQFEATTYNRLVDSPIMYAKENNASIKIGDSEVVIGVYSPNGVVKADYLAENLKKLLDAQVAYIGEMPVKKYAFIIYLTDKAPLSGSQGALEHSFSSLYFLPEVAGDRALPFIMDVSAHEFFHILTPLNTHSEEIHYFDFNDPQMSKHLWLYEGSTEYHAHLAQTRYGLKSKEDFYEEMSNKITASRTRYKDDLPFTIMSERVLEEEYEPEYGNVYQKGALISMCLDLMLRKDSDGGYGIIDLVNDLSDVYGSDKPFKDDELFDQIEKMTSPEVRAFLDNHVAGPQPLPLEEVLSWVGVDFIPEMQTGDSTVSLGSISIGVNEDRQIIVADNSNMNEFGKEMGYQQGDILLEMNGQEVGIATFRSLVADLQEDGKTGEQLTMKIKREEDGVFNEKELSAPIMKIAVVAKNVLQDNPNATEDQVKLRNAWLSAE</sequence>
<evidence type="ECO:0000313" key="5">
    <source>
        <dbReference type="Proteomes" id="UP000050454"/>
    </source>
</evidence>
<feature type="signal peptide" evidence="1">
    <location>
        <begin position="1"/>
        <end position="19"/>
    </location>
</feature>
<dbReference type="Pfam" id="PF17899">
    <property type="entry name" value="Peptidase_M61_N"/>
    <property type="match status" value="1"/>
</dbReference>
<evidence type="ECO:0000313" key="4">
    <source>
        <dbReference type="EMBL" id="KPM48198.1"/>
    </source>
</evidence>
<dbReference type="AlphaFoldDB" id="A0A0P7BTT7"/>
<evidence type="ECO:0008006" key="6">
    <source>
        <dbReference type="Google" id="ProtNLM"/>
    </source>
</evidence>
<protein>
    <recommendedName>
        <fullName evidence="6">Peptidase M61</fullName>
    </recommendedName>
</protein>
<keyword evidence="1" id="KW-0732">Signal</keyword>
<evidence type="ECO:0000256" key="1">
    <source>
        <dbReference type="SAM" id="SignalP"/>
    </source>
</evidence>
<dbReference type="Pfam" id="PF05299">
    <property type="entry name" value="Peptidase_M61"/>
    <property type="match status" value="1"/>
</dbReference>
<feature type="domain" description="Peptidase M61 N-terminal" evidence="3">
    <location>
        <begin position="23"/>
        <end position="200"/>
    </location>
</feature>
<dbReference type="STRING" id="1605367.AFM12_05915"/>
<proteinExistence type="predicted"/>
<dbReference type="Proteomes" id="UP000050454">
    <property type="component" value="Unassembled WGS sequence"/>
</dbReference>
<gene>
    <name evidence="4" type="ORF">AFM12_05915</name>
</gene>
<comment type="caution">
    <text evidence="4">The sequence shown here is derived from an EMBL/GenBank/DDBJ whole genome shotgun (WGS) entry which is preliminary data.</text>
</comment>
<reference evidence="4 5" key="1">
    <citation type="submission" date="2015-07" db="EMBL/GenBank/DDBJ databases">
        <title>The draft genome sequence of Leadbetterella sp. JN14-9.</title>
        <authorList>
            <person name="Liu Y."/>
            <person name="Du J."/>
            <person name="Shao Z."/>
        </authorList>
    </citation>
    <scope>NUCLEOTIDE SEQUENCE [LARGE SCALE GENOMIC DNA]</scope>
    <source>
        <strain evidence="4 5">JN14-9</strain>
    </source>
</reference>
<name>A0A0P7BTT7_9BACT</name>
<dbReference type="Gene3D" id="1.10.390.10">
    <property type="entry name" value="Neutral Protease Domain 2"/>
    <property type="match status" value="1"/>
</dbReference>
<keyword evidence="5" id="KW-1185">Reference proteome</keyword>
<dbReference type="PATRIC" id="fig|1605367.3.peg.2542"/>
<evidence type="ECO:0000259" key="2">
    <source>
        <dbReference type="Pfam" id="PF05299"/>
    </source>
</evidence>
<feature type="chain" id="PRO_5006136201" description="Peptidase M61" evidence="1">
    <location>
        <begin position="20"/>
        <end position="613"/>
    </location>
</feature>
<dbReference type="InterPro" id="IPR040756">
    <property type="entry name" value="Peptidase_M61_N"/>
</dbReference>
<evidence type="ECO:0000259" key="3">
    <source>
        <dbReference type="Pfam" id="PF17899"/>
    </source>
</evidence>
<dbReference type="OrthoDB" id="9778516at2"/>
<dbReference type="InterPro" id="IPR007963">
    <property type="entry name" value="Peptidase_M61_catalytic"/>
</dbReference>
<dbReference type="SUPFAM" id="SSF55486">
    <property type="entry name" value="Metalloproteases ('zincins'), catalytic domain"/>
    <property type="match status" value="1"/>
</dbReference>
<organism evidence="4 5">
    <name type="scientific">Jiulongibacter sediminis</name>
    <dbReference type="NCBI Taxonomy" id="1605367"/>
    <lineage>
        <taxon>Bacteria</taxon>
        <taxon>Pseudomonadati</taxon>
        <taxon>Bacteroidota</taxon>
        <taxon>Cytophagia</taxon>
        <taxon>Cytophagales</taxon>
        <taxon>Leadbetterellaceae</taxon>
        <taxon>Jiulongibacter</taxon>
    </lineage>
</organism>